<dbReference type="InterPro" id="IPR029044">
    <property type="entry name" value="Nucleotide-diphossugar_trans"/>
</dbReference>
<dbReference type="SUPFAM" id="SSF53448">
    <property type="entry name" value="Nucleotide-diphospho-sugar transferases"/>
    <property type="match status" value="1"/>
</dbReference>
<gene>
    <name evidence="2" type="ORF">JEM65_01095</name>
</gene>
<dbReference type="InterPro" id="IPR001173">
    <property type="entry name" value="Glyco_trans_2-like"/>
</dbReference>
<comment type="caution">
    <text evidence="2">The sequence shown here is derived from an EMBL/GenBank/DDBJ whole genome shotgun (WGS) entry which is preliminary data.</text>
</comment>
<name>A0A934KPU4_9FLAO</name>
<evidence type="ECO:0000313" key="2">
    <source>
        <dbReference type="EMBL" id="MBJ7879251.1"/>
    </source>
</evidence>
<feature type="domain" description="Glycosyltransferase 2-like" evidence="1">
    <location>
        <begin position="6"/>
        <end position="171"/>
    </location>
</feature>
<dbReference type="Gene3D" id="3.90.550.10">
    <property type="entry name" value="Spore Coat Polysaccharide Biosynthesis Protein SpsA, Chain A"/>
    <property type="match status" value="1"/>
</dbReference>
<dbReference type="Proteomes" id="UP000662373">
    <property type="component" value="Unassembled WGS sequence"/>
</dbReference>
<dbReference type="RefSeq" id="WP_199596702.1">
    <property type="nucleotide sequence ID" value="NZ_JAEHJZ010000002.1"/>
</dbReference>
<dbReference type="AlphaFoldDB" id="A0A934KPU4"/>
<dbReference type="PANTHER" id="PTHR43685:SF2">
    <property type="entry name" value="GLYCOSYLTRANSFERASE 2-LIKE DOMAIN-CONTAINING PROTEIN"/>
    <property type="match status" value="1"/>
</dbReference>
<organism evidence="2 3">
    <name type="scientific">Gelidibacter salicanalis</name>
    <dbReference type="NCBI Taxonomy" id="291193"/>
    <lineage>
        <taxon>Bacteria</taxon>
        <taxon>Pseudomonadati</taxon>
        <taxon>Bacteroidota</taxon>
        <taxon>Flavobacteriia</taxon>
        <taxon>Flavobacteriales</taxon>
        <taxon>Flavobacteriaceae</taxon>
        <taxon>Gelidibacter</taxon>
    </lineage>
</organism>
<protein>
    <submittedName>
        <fullName evidence="2">Glycosyltransferase family 2 protein</fullName>
    </submittedName>
</protein>
<evidence type="ECO:0000259" key="1">
    <source>
        <dbReference type="Pfam" id="PF00535"/>
    </source>
</evidence>
<dbReference type="EMBL" id="JAEHJZ010000002">
    <property type="protein sequence ID" value="MBJ7879251.1"/>
    <property type="molecule type" value="Genomic_DNA"/>
</dbReference>
<accession>A0A934KPU4</accession>
<dbReference type="PANTHER" id="PTHR43685">
    <property type="entry name" value="GLYCOSYLTRANSFERASE"/>
    <property type="match status" value="1"/>
</dbReference>
<dbReference type="CDD" id="cd00761">
    <property type="entry name" value="Glyco_tranf_GTA_type"/>
    <property type="match status" value="1"/>
</dbReference>
<dbReference type="Pfam" id="PF00535">
    <property type="entry name" value="Glycos_transf_2"/>
    <property type="match status" value="1"/>
</dbReference>
<evidence type="ECO:0000313" key="3">
    <source>
        <dbReference type="Proteomes" id="UP000662373"/>
    </source>
</evidence>
<sequence length="315" mass="35713">MRPFFSIIIPLYNKENHIKSTLEHVLAQTFKDFEIIVINDGSTDKSKTVVERIKDDRLKLLNIKNQGVSHARNYGIEKASSNLIVFLDADDLWRNNHLTNLKALYTAFPNCGLYATAYQKKNNKITISSVYNHISSTKNWMGIVDNYFESSVVNSIAWTSAVMIPKSIFETIGNFNENITLGAGEDTDLWIRIALKYPVAFSTKVTAIYILHSDNRISKSNTSLRQFLDLDVYENEANCNASLKKYLDLNRFSIAIQYKLAGNPNKAKSLIDKIDATNLNTKQRSLLKLNSTALKCLLNIKNRLQNSGILLSSYK</sequence>
<dbReference type="InterPro" id="IPR050834">
    <property type="entry name" value="Glycosyltransf_2"/>
</dbReference>
<keyword evidence="3" id="KW-1185">Reference proteome</keyword>
<proteinExistence type="predicted"/>
<reference evidence="2 3" key="1">
    <citation type="submission" date="2020-09" db="EMBL/GenBank/DDBJ databases">
        <title>Draft genome of Gelidibacter salicanalis PAMC21136.</title>
        <authorList>
            <person name="Park H."/>
        </authorList>
    </citation>
    <scope>NUCLEOTIDE SEQUENCE [LARGE SCALE GENOMIC DNA]</scope>
    <source>
        <strain evidence="2 3">PAMC21136</strain>
    </source>
</reference>